<feature type="compositionally biased region" description="Polar residues" evidence="4">
    <location>
        <begin position="129"/>
        <end position="146"/>
    </location>
</feature>
<dbReference type="HOGENOM" id="CLU_009850_0_0_1"/>
<dbReference type="eggNOG" id="ENOG502QPRH">
    <property type="taxonomic scope" value="Eukaryota"/>
</dbReference>
<keyword evidence="6" id="KW-1185">Reference proteome</keyword>
<evidence type="ECO:0000313" key="6">
    <source>
        <dbReference type="Proteomes" id="UP000015104"/>
    </source>
</evidence>
<evidence type="ECO:0000256" key="2">
    <source>
        <dbReference type="ARBA" id="ARBA00022490"/>
    </source>
</evidence>
<dbReference type="PANTHER" id="PTHR16308:SF13">
    <property type="entry name" value="PROTEIN LINGERER"/>
    <property type="match status" value="1"/>
</dbReference>
<dbReference type="CDD" id="cd14277">
    <property type="entry name" value="UBA_UBP2_like"/>
    <property type="match status" value="1"/>
</dbReference>
<dbReference type="Proteomes" id="UP000015104">
    <property type="component" value="Unassembled WGS sequence"/>
</dbReference>
<feature type="compositionally biased region" description="Polar residues" evidence="4">
    <location>
        <begin position="396"/>
        <end position="412"/>
    </location>
</feature>
<comment type="subcellular location">
    <subcellularLocation>
        <location evidence="1">Cytoplasm</location>
    </subcellularLocation>
</comment>
<dbReference type="GO" id="GO:0005634">
    <property type="term" value="C:nucleus"/>
    <property type="evidence" value="ECO:0007669"/>
    <property type="project" value="TreeGrafter"/>
</dbReference>
<feature type="region of interest" description="Disordered" evidence="4">
    <location>
        <begin position="572"/>
        <end position="606"/>
    </location>
</feature>
<accession>T1KL25</accession>
<feature type="compositionally biased region" description="Polar residues" evidence="4">
    <location>
        <begin position="274"/>
        <end position="285"/>
    </location>
</feature>
<protein>
    <recommendedName>
        <fullName evidence="7">UBA domain-containing protein</fullName>
    </recommendedName>
</protein>
<feature type="compositionally biased region" description="Low complexity" evidence="4">
    <location>
        <begin position="293"/>
        <end position="308"/>
    </location>
</feature>
<dbReference type="InterPro" id="IPR022166">
    <property type="entry name" value="UBAP2/Lig"/>
</dbReference>
<feature type="compositionally biased region" description="Polar residues" evidence="4">
    <location>
        <begin position="981"/>
        <end position="1000"/>
    </location>
</feature>
<dbReference type="EnsemblMetazoa" id="tetur14g00900.1">
    <property type="protein sequence ID" value="tetur14g00900.1"/>
    <property type="gene ID" value="tetur14g00900"/>
</dbReference>
<dbReference type="Gene3D" id="1.10.8.10">
    <property type="entry name" value="DNA helicase RuvA subunit, C-terminal domain"/>
    <property type="match status" value="1"/>
</dbReference>
<keyword evidence="3" id="KW-0597">Phosphoprotein</keyword>
<evidence type="ECO:0008006" key="7">
    <source>
        <dbReference type="Google" id="ProtNLM"/>
    </source>
</evidence>
<evidence type="ECO:0000256" key="3">
    <source>
        <dbReference type="ARBA" id="ARBA00022553"/>
    </source>
</evidence>
<reference evidence="5" key="2">
    <citation type="submission" date="2015-06" db="UniProtKB">
        <authorList>
            <consortium name="EnsemblMetazoa"/>
        </authorList>
    </citation>
    <scope>IDENTIFICATION</scope>
</reference>
<evidence type="ECO:0000256" key="1">
    <source>
        <dbReference type="ARBA" id="ARBA00004496"/>
    </source>
</evidence>
<feature type="compositionally biased region" description="Polar residues" evidence="4">
    <location>
        <begin position="198"/>
        <end position="208"/>
    </location>
</feature>
<feature type="compositionally biased region" description="Low complexity" evidence="4">
    <location>
        <begin position="188"/>
        <end position="197"/>
    </location>
</feature>
<feature type="compositionally biased region" description="Polar residues" evidence="4">
    <location>
        <begin position="309"/>
        <end position="321"/>
    </location>
</feature>
<feature type="region of interest" description="Disordered" evidence="4">
    <location>
        <begin position="957"/>
        <end position="1000"/>
    </location>
</feature>
<feature type="region of interest" description="Disordered" evidence="4">
    <location>
        <begin position="57"/>
        <end position="208"/>
    </location>
</feature>
<dbReference type="PANTHER" id="PTHR16308">
    <property type="entry name" value="UBIQUITIN ASSOCIATED PROTEIN 2-LIKE/LINGERER"/>
    <property type="match status" value="1"/>
</dbReference>
<dbReference type="InterPro" id="IPR051833">
    <property type="entry name" value="TC-DDR_regulator"/>
</dbReference>
<dbReference type="Pfam" id="PF12478">
    <property type="entry name" value="UBAP2-Lig"/>
    <property type="match status" value="1"/>
</dbReference>
<name>T1KL25_TETUR</name>
<dbReference type="EMBL" id="CAEY01000202">
    <property type="status" value="NOT_ANNOTATED_CDS"/>
    <property type="molecule type" value="Genomic_DNA"/>
</dbReference>
<dbReference type="InterPro" id="IPR009060">
    <property type="entry name" value="UBA-like_sf"/>
</dbReference>
<organism evidence="5 6">
    <name type="scientific">Tetranychus urticae</name>
    <name type="common">Two-spotted spider mite</name>
    <dbReference type="NCBI Taxonomy" id="32264"/>
    <lineage>
        <taxon>Eukaryota</taxon>
        <taxon>Metazoa</taxon>
        <taxon>Ecdysozoa</taxon>
        <taxon>Arthropoda</taxon>
        <taxon>Chelicerata</taxon>
        <taxon>Arachnida</taxon>
        <taxon>Acari</taxon>
        <taxon>Acariformes</taxon>
        <taxon>Trombidiformes</taxon>
        <taxon>Prostigmata</taxon>
        <taxon>Eleutherengona</taxon>
        <taxon>Raphignathae</taxon>
        <taxon>Tetranychoidea</taxon>
        <taxon>Tetranychidae</taxon>
        <taxon>Tetranychus</taxon>
    </lineage>
</organism>
<sequence length="1000" mass="105726">MTDKTDISELQSKVEKIIELTNATRDEAVVALHDCDNELDRAIDMILEGESVNVTEWRSTGKKRKPKVVASSTSQADKEDKSNANESTNVGDKKVSSNRGRGGPRLQRGAGGSGKSSNWKPKEEKSDMTNENNENTAPEISINNKNLPPRRGDSRRGRGRGSTRGNFSNRGTGGGRGARLFQNKGYRNTNNTGNNNNDGFPNSIDTWTNSTADQASTITNNECTTMHVGNWSDFATNEDWSEEDWDSSLMETKVFTPSTKPSNDKEDTGDLPANNVTNTTNQGLNFGSLLGKQSNESSNQPSQQSMSSILGSNVPRSSATNSSAGAALLQQLQQQAVSSQSSSQINKFSLSQYTKQATENIKSLVGIPTTTYNSNNANIMNADSLDNQVSDLSQRQLEGQGDNQSGSLSSSKPPRLTVKRSSKIPESAVEMPSNDSISALNVQFGAMPFDLGPEANNAFHDVVNHVKSKSNQVKAAGSTSVPGSSSLGSSALLNQTVSDNAFRAANNANNQSAGSSAAKSLANTASDLVLQNSVLGHQTISAEIGLDRNKSASAASYGTKVLEGNHNKNIYQSGATTQVQPSKTSTSDISSYKNTSYPQADSNSAYGSNVNYGASTTSTPYYSANQTQGAYSSATNYSSFQPVSTATSHANVAGQKTGGIKDLDSSASNTQHKHNYDLTQGVPNVVPGGLVSNSTVTTNVLKNSLTATGKGIPSVPPGVTPLMGTQYIMSQAGLSAFYPFYDVSSIPTAPHARDHNFAYSANTDLKYSRADNDGSNVVSTQSPVSQTHNQAIFGQIPHAAYSFFYTPGVNMMPQSLYGPAAPIFPVTPATNTGSTGSAFPKGTTGYGSHSYASAGYDSLAAVPPPSDYVKTNYGPSAGQQQVKGINSSNANDLSGSNAMYGKSHPQLNKGYDKPNSFQTATPPPFNMTGAPQANTLGSGYAPQPPNQYIPMLPQTQPSMLHHNLQGDVSQSGGAGVGGQRSMYQPQKGSAPNNKSYWNPI</sequence>
<reference evidence="6" key="1">
    <citation type="submission" date="2011-08" db="EMBL/GenBank/DDBJ databases">
        <authorList>
            <person name="Rombauts S."/>
        </authorList>
    </citation>
    <scope>NUCLEOTIDE SEQUENCE</scope>
    <source>
        <strain evidence="6">London</strain>
    </source>
</reference>
<dbReference type="GO" id="GO:0005737">
    <property type="term" value="C:cytoplasm"/>
    <property type="evidence" value="ECO:0007669"/>
    <property type="project" value="UniProtKB-SubCell"/>
</dbReference>
<keyword evidence="2" id="KW-0963">Cytoplasm</keyword>
<evidence type="ECO:0000313" key="5">
    <source>
        <dbReference type="EnsemblMetazoa" id="tetur14g00900.1"/>
    </source>
</evidence>
<dbReference type="STRING" id="32264.T1KL25"/>
<evidence type="ECO:0000256" key="4">
    <source>
        <dbReference type="SAM" id="MobiDB-lite"/>
    </source>
</evidence>
<feature type="region of interest" description="Disordered" evidence="4">
    <location>
        <begin position="254"/>
        <end position="322"/>
    </location>
</feature>
<dbReference type="SUPFAM" id="SSF46934">
    <property type="entry name" value="UBA-like"/>
    <property type="match status" value="1"/>
</dbReference>
<feature type="region of interest" description="Disordered" evidence="4">
    <location>
        <begin position="396"/>
        <end position="430"/>
    </location>
</feature>
<dbReference type="AlphaFoldDB" id="T1KL25"/>
<feature type="region of interest" description="Disordered" evidence="4">
    <location>
        <begin position="649"/>
        <end position="670"/>
    </location>
</feature>
<proteinExistence type="predicted"/>